<dbReference type="Gene3D" id="1.10.10.10">
    <property type="entry name" value="Winged helix-like DNA-binding domain superfamily/Winged helix DNA-binding domain"/>
    <property type="match status" value="1"/>
</dbReference>
<evidence type="ECO:0000313" key="6">
    <source>
        <dbReference type="EMBL" id="RGJ23774.1"/>
    </source>
</evidence>
<evidence type="ECO:0000313" key="7">
    <source>
        <dbReference type="Proteomes" id="UP000260655"/>
    </source>
</evidence>
<keyword evidence="2" id="KW-0805">Transcription regulation</keyword>
<protein>
    <submittedName>
        <fullName evidence="6">Sugar-binding transcriptional regulator</fullName>
    </submittedName>
</protein>
<dbReference type="InterPro" id="IPR037171">
    <property type="entry name" value="NagB/RpiA_transferase-like"/>
</dbReference>
<dbReference type="GO" id="GO:0003677">
    <property type="term" value="F:DNA binding"/>
    <property type="evidence" value="ECO:0007669"/>
    <property type="project" value="UniProtKB-KW"/>
</dbReference>
<keyword evidence="3" id="KW-0238">DNA-binding</keyword>
<evidence type="ECO:0000256" key="1">
    <source>
        <dbReference type="ARBA" id="ARBA00010466"/>
    </source>
</evidence>
<dbReference type="Pfam" id="PF04198">
    <property type="entry name" value="Sugar-bind"/>
    <property type="match status" value="1"/>
</dbReference>
<sequence length="319" mass="35361">MEKKDYGDKKTELLVKVARMYYEDSMSQEEIASEIACSRPYVSRLLTDAKEMGIVQFKVVPPKGYELEMERRLREKGSLEKVIIVPKKSNLPKLTAVAKAAAEYLESVVENGDIIGYSWGNTVYSVSNFLSQKEDLSDVTVVQLCGGVSNLQNNIYSTEIAKNFAKAWDAKPYAMMCPAMVDSKEIKDVFVSDSNVKKVLEYGDEANTLLITMGAYGVQNAVCRAGYLKEEEMQELIVKGAVGDICDHLINDQGELCDEALDERTVSVPLAELKKKKRRIGVASGQSKVECICGAIRGKIINVLITDEDTAGKVIERLE</sequence>
<dbReference type="PANTHER" id="PTHR34294">
    <property type="entry name" value="TRANSCRIPTIONAL REGULATOR-RELATED"/>
    <property type="match status" value="1"/>
</dbReference>
<dbReference type="RefSeq" id="WP_117557289.1">
    <property type="nucleotide sequence ID" value="NZ_JADNES010000038.1"/>
</dbReference>
<dbReference type="InterPro" id="IPR007324">
    <property type="entry name" value="Sugar-bd_dom_put"/>
</dbReference>
<comment type="similarity">
    <text evidence="1">Belongs to the SorC transcriptional regulatory family.</text>
</comment>
<evidence type="ECO:0000256" key="4">
    <source>
        <dbReference type="ARBA" id="ARBA00023163"/>
    </source>
</evidence>
<dbReference type="GO" id="GO:0030246">
    <property type="term" value="F:carbohydrate binding"/>
    <property type="evidence" value="ECO:0007669"/>
    <property type="project" value="InterPro"/>
</dbReference>
<dbReference type="AlphaFoldDB" id="A0A3E4GQQ2"/>
<accession>A0A3E4GQQ2</accession>
<dbReference type="SUPFAM" id="SSF100950">
    <property type="entry name" value="NagB/RpiA/CoA transferase-like"/>
    <property type="match status" value="1"/>
</dbReference>
<keyword evidence="4" id="KW-0804">Transcription</keyword>
<evidence type="ECO:0000256" key="2">
    <source>
        <dbReference type="ARBA" id="ARBA00023015"/>
    </source>
</evidence>
<evidence type="ECO:0000259" key="5">
    <source>
        <dbReference type="Pfam" id="PF04198"/>
    </source>
</evidence>
<gene>
    <name evidence="6" type="ORF">DXD67_07280</name>
</gene>
<comment type="caution">
    <text evidence="6">The sequence shown here is derived from an EMBL/GenBank/DDBJ whole genome shotgun (WGS) entry which is preliminary data.</text>
</comment>
<dbReference type="InterPro" id="IPR051054">
    <property type="entry name" value="SorC_transcr_regulators"/>
</dbReference>
<reference evidence="6 7" key="1">
    <citation type="submission" date="2018-08" db="EMBL/GenBank/DDBJ databases">
        <title>A genome reference for cultivated species of the human gut microbiota.</title>
        <authorList>
            <person name="Zou Y."/>
            <person name="Xue W."/>
            <person name="Luo G."/>
        </authorList>
    </citation>
    <scope>NUCLEOTIDE SEQUENCE [LARGE SCALE GENOMIC DNA]</scope>
    <source>
        <strain evidence="6 7">TM07-19</strain>
    </source>
</reference>
<organism evidence="6 7">
    <name type="scientific">Coprococcus comes</name>
    <dbReference type="NCBI Taxonomy" id="410072"/>
    <lineage>
        <taxon>Bacteria</taxon>
        <taxon>Bacillati</taxon>
        <taxon>Bacillota</taxon>
        <taxon>Clostridia</taxon>
        <taxon>Lachnospirales</taxon>
        <taxon>Lachnospiraceae</taxon>
        <taxon>Coprococcus</taxon>
    </lineage>
</organism>
<dbReference type="PANTHER" id="PTHR34294:SF1">
    <property type="entry name" value="TRANSCRIPTIONAL REGULATOR LSRR"/>
    <property type="match status" value="1"/>
</dbReference>
<name>A0A3E4GQQ2_9FIRM</name>
<proteinExistence type="inferred from homology"/>
<dbReference type="Proteomes" id="UP000260655">
    <property type="component" value="Unassembled WGS sequence"/>
</dbReference>
<dbReference type="InterPro" id="IPR036388">
    <property type="entry name" value="WH-like_DNA-bd_sf"/>
</dbReference>
<evidence type="ECO:0000256" key="3">
    <source>
        <dbReference type="ARBA" id="ARBA00023125"/>
    </source>
</evidence>
<dbReference type="EMBL" id="QSOV01000006">
    <property type="protein sequence ID" value="RGJ23774.1"/>
    <property type="molecule type" value="Genomic_DNA"/>
</dbReference>
<feature type="domain" description="Sugar-binding" evidence="5">
    <location>
        <begin position="67"/>
        <end position="315"/>
    </location>
</feature>
<dbReference type="Gene3D" id="3.40.50.1360">
    <property type="match status" value="1"/>
</dbReference>